<dbReference type="NCBIfam" id="TIGR01930">
    <property type="entry name" value="AcCoA-C-Actrans"/>
    <property type="match status" value="1"/>
</dbReference>
<dbReference type="AlphaFoldDB" id="A0A4R6RD12"/>
<evidence type="ECO:0000259" key="11">
    <source>
        <dbReference type="Pfam" id="PF02803"/>
    </source>
</evidence>
<keyword evidence="13" id="KW-1185">Reference proteome</keyword>
<dbReference type="InterPro" id="IPR020610">
    <property type="entry name" value="Thiolase_AS"/>
</dbReference>
<evidence type="ECO:0000256" key="3">
    <source>
        <dbReference type="ARBA" id="ARBA00022679"/>
    </source>
</evidence>
<dbReference type="EMBL" id="SNXY01000008">
    <property type="protein sequence ID" value="TDP84121.1"/>
    <property type="molecule type" value="Genomic_DNA"/>
</dbReference>
<evidence type="ECO:0000256" key="8">
    <source>
        <dbReference type="PIRSR" id="PIRSR000429-1"/>
    </source>
</evidence>
<dbReference type="InterPro" id="IPR020615">
    <property type="entry name" value="Thiolase_acyl_enz_int_AS"/>
</dbReference>
<feature type="active site" description="Acyl-thioester intermediate" evidence="8">
    <location>
        <position position="88"/>
    </location>
</feature>
<name>A0A4R6RD12_9HYPH</name>
<evidence type="ECO:0000256" key="2">
    <source>
        <dbReference type="ARBA" id="ARBA00010982"/>
    </source>
</evidence>
<dbReference type="PANTHER" id="PTHR18919">
    <property type="entry name" value="ACETYL-COA C-ACYLTRANSFERASE"/>
    <property type="match status" value="1"/>
</dbReference>
<comment type="similarity">
    <text evidence="2 9">Belongs to the thiolase-like superfamily. Thiolase family.</text>
</comment>
<dbReference type="SUPFAM" id="SSF53901">
    <property type="entry name" value="Thiolase-like"/>
    <property type="match status" value="2"/>
</dbReference>
<comment type="pathway">
    <text evidence="1">Biopolymer metabolism; poly-(R)-3-hydroxybutanoate biosynthesis.</text>
</comment>
<dbReference type="InterPro" id="IPR020613">
    <property type="entry name" value="Thiolase_CS"/>
</dbReference>
<evidence type="ECO:0000259" key="10">
    <source>
        <dbReference type="Pfam" id="PF00108"/>
    </source>
</evidence>
<accession>A0A4R6RD12</accession>
<dbReference type="OrthoDB" id="9764638at2"/>
<evidence type="ECO:0000256" key="7">
    <source>
        <dbReference type="ARBA" id="ARBA00080155"/>
    </source>
</evidence>
<comment type="caution">
    <text evidence="12">The sequence shown here is derived from an EMBL/GenBank/DDBJ whole genome shotgun (WGS) entry which is preliminary data.</text>
</comment>
<reference evidence="12 13" key="1">
    <citation type="submission" date="2019-03" db="EMBL/GenBank/DDBJ databases">
        <title>Genomic Encyclopedia of Type Strains, Phase IV (KMG-IV): sequencing the most valuable type-strain genomes for metagenomic binning, comparative biology and taxonomic classification.</title>
        <authorList>
            <person name="Goeker M."/>
        </authorList>
    </citation>
    <scope>NUCLEOTIDE SEQUENCE [LARGE SCALE GENOMIC DNA]</scope>
    <source>
        <strain evidence="12 13">DSM 102969</strain>
    </source>
</reference>
<dbReference type="FunFam" id="3.40.47.10:FF:000010">
    <property type="entry name" value="Acetyl-CoA acetyltransferase (Thiolase)"/>
    <property type="match status" value="1"/>
</dbReference>
<keyword evidence="3 9" id="KW-0808">Transferase</keyword>
<dbReference type="Pfam" id="PF02803">
    <property type="entry name" value="Thiolase_C"/>
    <property type="match status" value="1"/>
</dbReference>
<dbReference type="PROSITE" id="PS00737">
    <property type="entry name" value="THIOLASE_2"/>
    <property type="match status" value="1"/>
</dbReference>
<keyword evidence="5 9" id="KW-0012">Acyltransferase</keyword>
<sequence>MTDIVIVSAARTAVGSFNGSFASTPAHELGAVVIKEALARAGVEAGEVDEVILGQVLTAGQGQNPARQASIKAGLPIETTAWGLNQVCGSGLRAVALGLQQIANGDAKIVVAGGQESMSLSPHVAHLRSGVKMGDWAMVDSMIKDGLWDAFNGYHMGTTAENVAREFQISRDEQDAFAVASQNKAEAAQKAGKFKDEIAPVVLKSRKGDVVVDADEYIRAGTTLDAVAKLKPAFSKDGTVTAGNASGLNDGASVVLLMSAADAEKRGLTPLARIASWATAGVDPSVMGTGPIPASKKALAKAGWSVGDLDLVEANEAFAAQACAVNKGLGWNPEIVNVNGGAIAIGHPIGASGNRVLVTLLHEMKRRDAKKGLATLCIGGGMGVALTVER</sequence>
<feature type="domain" description="Thiolase N-terminal" evidence="10">
    <location>
        <begin position="4"/>
        <end position="260"/>
    </location>
</feature>
<dbReference type="InterPro" id="IPR020616">
    <property type="entry name" value="Thiolase_N"/>
</dbReference>
<evidence type="ECO:0000256" key="6">
    <source>
        <dbReference type="ARBA" id="ARBA00037924"/>
    </source>
</evidence>
<dbReference type="InterPro" id="IPR002155">
    <property type="entry name" value="Thiolase"/>
</dbReference>
<evidence type="ECO:0000256" key="9">
    <source>
        <dbReference type="RuleBase" id="RU003557"/>
    </source>
</evidence>
<dbReference type="PROSITE" id="PS00099">
    <property type="entry name" value="THIOLASE_3"/>
    <property type="match status" value="1"/>
</dbReference>
<proteinExistence type="inferred from homology"/>
<evidence type="ECO:0000313" key="13">
    <source>
        <dbReference type="Proteomes" id="UP000294547"/>
    </source>
</evidence>
<dbReference type="PANTHER" id="PTHR18919:SF107">
    <property type="entry name" value="ACETYL-COA ACETYLTRANSFERASE, CYTOSOLIC"/>
    <property type="match status" value="1"/>
</dbReference>
<dbReference type="InterPro" id="IPR020617">
    <property type="entry name" value="Thiolase_C"/>
</dbReference>
<evidence type="ECO:0000256" key="1">
    <source>
        <dbReference type="ARBA" id="ARBA00004683"/>
    </source>
</evidence>
<dbReference type="PROSITE" id="PS00098">
    <property type="entry name" value="THIOLASE_1"/>
    <property type="match status" value="1"/>
</dbReference>
<dbReference type="GO" id="GO:0042619">
    <property type="term" value="P:poly-hydroxybutyrate biosynthetic process"/>
    <property type="evidence" value="ECO:0007669"/>
    <property type="project" value="UniProtKB-KW"/>
</dbReference>
<feature type="active site" description="Proton acceptor" evidence="8">
    <location>
        <position position="377"/>
    </location>
</feature>
<feature type="domain" description="Thiolase C-terminal" evidence="11">
    <location>
        <begin position="268"/>
        <end position="390"/>
    </location>
</feature>
<organism evidence="12 13">
    <name type="scientific">Oharaeibacter diazotrophicus</name>
    <dbReference type="NCBI Taxonomy" id="1920512"/>
    <lineage>
        <taxon>Bacteria</taxon>
        <taxon>Pseudomonadati</taxon>
        <taxon>Pseudomonadota</taxon>
        <taxon>Alphaproteobacteria</taxon>
        <taxon>Hyphomicrobiales</taxon>
        <taxon>Pleomorphomonadaceae</taxon>
        <taxon>Oharaeibacter</taxon>
    </lineage>
</organism>
<evidence type="ECO:0000256" key="4">
    <source>
        <dbReference type="ARBA" id="ARBA00022752"/>
    </source>
</evidence>
<comment type="pathway">
    <text evidence="6">Metabolic intermediate biosynthesis; (R)-mevalonate biosynthesis; (R)-mevalonate from acetyl-CoA: step 1/3.</text>
</comment>
<dbReference type="InterPro" id="IPR016039">
    <property type="entry name" value="Thiolase-like"/>
</dbReference>
<dbReference type="Gene3D" id="3.40.47.10">
    <property type="match status" value="2"/>
</dbReference>
<dbReference type="CDD" id="cd00751">
    <property type="entry name" value="thiolase"/>
    <property type="match status" value="1"/>
</dbReference>
<dbReference type="RefSeq" id="WP_126540017.1">
    <property type="nucleotide sequence ID" value="NZ_BSPM01000002.1"/>
</dbReference>
<dbReference type="GO" id="GO:0003988">
    <property type="term" value="F:acetyl-CoA C-acyltransferase activity"/>
    <property type="evidence" value="ECO:0007669"/>
    <property type="project" value="UniProtKB-ARBA"/>
</dbReference>
<gene>
    <name evidence="12" type="ORF">EDD54_2724</name>
</gene>
<feature type="active site" description="Proton acceptor" evidence="8">
    <location>
        <position position="347"/>
    </location>
</feature>
<keyword evidence="4" id="KW-0583">PHB biosynthesis</keyword>
<dbReference type="Proteomes" id="UP000294547">
    <property type="component" value="Unassembled WGS sequence"/>
</dbReference>
<dbReference type="GO" id="GO:0044281">
    <property type="term" value="P:small molecule metabolic process"/>
    <property type="evidence" value="ECO:0007669"/>
    <property type="project" value="UniProtKB-ARBA"/>
</dbReference>
<protein>
    <recommendedName>
        <fullName evidence="7">Beta-ketothiolase</fullName>
    </recommendedName>
</protein>
<dbReference type="Pfam" id="PF00108">
    <property type="entry name" value="Thiolase_N"/>
    <property type="match status" value="1"/>
</dbReference>
<evidence type="ECO:0000313" key="12">
    <source>
        <dbReference type="EMBL" id="TDP84121.1"/>
    </source>
</evidence>
<evidence type="ECO:0000256" key="5">
    <source>
        <dbReference type="ARBA" id="ARBA00023315"/>
    </source>
</evidence>
<dbReference type="PIRSF" id="PIRSF000429">
    <property type="entry name" value="Ac-CoA_Ac_transf"/>
    <property type="match status" value="1"/>
</dbReference>